<dbReference type="InterPro" id="IPR027841">
    <property type="entry name" value="IL-17_rcpt_C/E_N"/>
</dbReference>
<keyword evidence="2" id="KW-0812">Transmembrane</keyword>
<dbReference type="OMA" id="CSQGLQC"/>
<reference evidence="5 6" key="1">
    <citation type="submission" date="2018-05" db="EMBL/GenBank/DDBJ databases">
        <authorList>
            <person name="Datahose"/>
        </authorList>
    </citation>
    <scope>NUCLEOTIDE SEQUENCE</scope>
</reference>
<feature type="signal peptide" evidence="3">
    <location>
        <begin position="1"/>
        <end position="21"/>
    </location>
</feature>
<sequence>MILWVGLLLVHCCLCLTGAGGESPGLETCMRCSQGLHCKTKGGYSFPRPCENPAESLNTSTVFHNVSLSTVMKCERMQKCSLWLGIKAVVQIADSIHGVSFCITTAGRMTGCRTFSFTRASRERMSGLQVEIENNCTEVSPNQQVQVTVSTVPSYCGMTWTSTYHTPGCSHEDFRRHVPECITGRLSYKVNPDKKELSVNVSDMLNDHNYHLRLCRKDFICSGTGAYMLIKKEQPIKSATFPYSRPLPCLCIEGWSAVMDAPRVQVCPFKDRVEELWFGITFDPLEETLLWEPACPITATAALCQMRDDGICVDLPHSSQNVTREKIAFSKVDPHDRLCVKFTAGSQSWTRCPFADGRLQAWELVTTRTEGREEVKMLSQISANFSVELCVKSEGSPECQTIETHNVQVEKQKAVDLNLKGASCNSCLQVKRLDVEYAATAIHCLKLCSDSSPLRSDLTWVFVLTGVCLFGVICVTLVLHVLLTVHRRRKQKITGVRNGEKQIDPPPTCLVSVLQTQPVVHGGVFIPDSPQCGNNEKANLLSE</sequence>
<dbReference type="Pfam" id="PF15037">
    <property type="entry name" value="IL17_R_N"/>
    <property type="match status" value="1"/>
</dbReference>
<keyword evidence="6" id="KW-1185">Reference proteome</keyword>
<keyword evidence="2" id="KW-1133">Transmembrane helix</keyword>
<keyword evidence="1 3" id="KW-0732">Signal</keyword>
<evidence type="ECO:0000313" key="5">
    <source>
        <dbReference type="Ensembl" id="ENSACLP00000006048.1"/>
    </source>
</evidence>
<dbReference type="Ensembl" id="ENSACLT00000006183.2">
    <property type="protein sequence ID" value="ENSACLP00000006048.1"/>
    <property type="gene ID" value="ENSACLG00000004074.2"/>
</dbReference>
<name>A0A3P8NN36_ASTCA</name>
<evidence type="ECO:0000259" key="4">
    <source>
        <dbReference type="Pfam" id="PF15037"/>
    </source>
</evidence>
<keyword evidence="2" id="KW-0472">Membrane</keyword>
<dbReference type="Proteomes" id="UP000265100">
    <property type="component" value="Chromosome 17"/>
</dbReference>
<accession>A0A3P8NN36</accession>
<organism evidence="5 6">
    <name type="scientific">Astatotilapia calliptera</name>
    <name type="common">Eastern happy</name>
    <name type="synonym">Chromis callipterus</name>
    <dbReference type="NCBI Taxonomy" id="8154"/>
    <lineage>
        <taxon>Eukaryota</taxon>
        <taxon>Metazoa</taxon>
        <taxon>Chordata</taxon>
        <taxon>Craniata</taxon>
        <taxon>Vertebrata</taxon>
        <taxon>Euteleostomi</taxon>
        <taxon>Actinopterygii</taxon>
        <taxon>Neopterygii</taxon>
        <taxon>Teleostei</taxon>
        <taxon>Neoteleostei</taxon>
        <taxon>Acanthomorphata</taxon>
        <taxon>Ovalentaria</taxon>
        <taxon>Cichlomorphae</taxon>
        <taxon>Cichliformes</taxon>
        <taxon>Cichlidae</taxon>
        <taxon>African cichlids</taxon>
        <taxon>Pseudocrenilabrinae</taxon>
        <taxon>Haplochromini</taxon>
        <taxon>Astatotilapia</taxon>
    </lineage>
</organism>
<reference evidence="6" key="2">
    <citation type="submission" date="2023-03" db="EMBL/GenBank/DDBJ databases">
        <authorList>
            <consortium name="Wellcome Sanger Institute Data Sharing"/>
        </authorList>
    </citation>
    <scope>NUCLEOTIDE SEQUENCE [LARGE SCALE GENOMIC DNA]</scope>
</reference>
<feature type="chain" id="PRO_5018257079" description="Interleukin-17 receptor C/E N-terminal domain-containing protein" evidence="3">
    <location>
        <begin position="22"/>
        <end position="543"/>
    </location>
</feature>
<dbReference type="InterPro" id="IPR039465">
    <property type="entry name" value="IL-17_rcpt-like"/>
</dbReference>
<feature type="domain" description="Interleukin-17 receptor C/E N-terminal" evidence="4">
    <location>
        <begin position="134"/>
        <end position="377"/>
    </location>
</feature>
<dbReference type="PANTHER" id="PTHR15583">
    <property type="entry name" value="INTERLEUKIN-17 RECEPTOR"/>
    <property type="match status" value="1"/>
</dbReference>
<gene>
    <name evidence="5" type="primary">MARCHF1</name>
</gene>
<evidence type="ECO:0000256" key="3">
    <source>
        <dbReference type="SAM" id="SignalP"/>
    </source>
</evidence>
<reference evidence="5" key="3">
    <citation type="submission" date="2025-08" db="UniProtKB">
        <authorList>
            <consortium name="Ensembl"/>
        </authorList>
    </citation>
    <scope>IDENTIFICATION</scope>
</reference>
<dbReference type="GeneTree" id="ENSGT00940000162605"/>
<evidence type="ECO:0000256" key="2">
    <source>
        <dbReference type="SAM" id="Phobius"/>
    </source>
</evidence>
<dbReference type="AlphaFoldDB" id="A0A3P8NN36"/>
<evidence type="ECO:0000256" key="1">
    <source>
        <dbReference type="ARBA" id="ARBA00022729"/>
    </source>
</evidence>
<dbReference type="PANTHER" id="PTHR15583:SF10">
    <property type="entry name" value="INTERLEUKIN-17 RECEPTOR E-LIKE-RELATED"/>
    <property type="match status" value="1"/>
</dbReference>
<protein>
    <recommendedName>
        <fullName evidence="4">Interleukin-17 receptor C/E N-terminal domain-containing protein</fullName>
    </recommendedName>
</protein>
<dbReference type="OrthoDB" id="9877324at2759"/>
<dbReference type="Bgee" id="ENSACLG00000004074">
    <property type="expression patterns" value="Expressed in anal fin and 2 other cell types or tissues"/>
</dbReference>
<dbReference type="GO" id="GO:0030368">
    <property type="term" value="F:interleukin-17 receptor activity"/>
    <property type="evidence" value="ECO:0007669"/>
    <property type="project" value="InterPro"/>
</dbReference>
<evidence type="ECO:0000313" key="6">
    <source>
        <dbReference type="Proteomes" id="UP000265100"/>
    </source>
</evidence>
<proteinExistence type="predicted"/>
<feature type="transmembrane region" description="Helical" evidence="2">
    <location>
        <begin position="458"/>
        <end position="483"/>
    </location>
</feature>
<reference evidence="5" key="4">
    <citation type="submission" date="2025-09" db="UniProtKB">
        <authorList>
            <consortium name="Ensembl"/>
        </authorList>
    </citation>
    <scope>IDENTIFICATION</scope>
</reference>